<name>A0A2H0W710_9BACT</name>
<comment type="caution">
    <text evidence="1">The sequence shown here is derived from an EMBL/GenBank/DDBJ whole genome shotgun (WGS) entry which is preliminary data.</text>
</comment>
<dbReference type="Pfam" id="PF01371">
    <property type="entry name" value="Trp_repressor"/>
    <property type="match status" value="1"/>
</dbReference>
<dbReference type="InterPro" id="IPR013368">
    <property type="entry name" value="YecD_YerC"/>
</dbReference>
<accession>A0A2H0W710</accession>
<dbReference type="Gene3D" id="1.10.1270.10">
    <property type="entry name" value="TrpR-like"/>
    <property type="match status" value="1"/>
</dbReference>
<dbReference type="SUPFAM" id="SSF48295">
    <property type="entry name" value="TrpR-like"/>
    <property type="match status" value="1"/>
</dbReference>
<dbReference type="EMBL" id="PEZW01000009">
    <property type="protein sequence ID" value="PIS07872.1"/>
    <property type="molecule type" value="Genomic_DNA"/>
</dbReference>
<protein>
    <recommendedName>
        <fullName evidence="3">DNA-binding transcriptional regulator</fullName>
    </recommendedName>
</protein>
<proteinExistence type="predicted"/>
<dbReference type="AlphaFoldDB" id="A0A2H0W710"/>
<organism evidence="1 2">
    <name type="scientific">Candidatus Berkelbacteria bacterium CG10_big_fil_rev_8_21_14_0_10_43_13</name>
    <dbReference type="NCBI Taxonomy" id="1974514"/>
    <lineage>
        <taxon>Bacteria</taxon>
        <taxon>Candidatus Berkelbacteria</taxon>
    </lineage>
</organism>
<dbReference type="InterPro" id="IPR038116">
    <property type="entry name" value="TrpR-like_sf"/>
</dbReference>
<evidence type="ECO:0000313" key="1">
    <source>
        <dbReference type="EMBL" id="PIS07872.1"/>
    </source>
</evidence>
<dbReference type="PANTHER" id="PTHR40080:SF1">
    <property type="entry name" value="TRPR-LIKE PROTEIN YERC_YECD"/>
    <property type="match status" value="1"/>
</dbReference>
<evidence type="ECO:0008006" key="3">
    <source>
        <dbReference type="Google" id="ProtNLM"/>
    </source>
</evidence>
<reference evidence="2" key="1">
    <citation type="submission" date="2017-09" db="EMBL/GenBank/DDBJ databases">
        <title>Depth-based differentiation of microbial function through sediment-hosted aquifers and enrichment of novel symbionts in the deep terrestrial subsurface.</title>
        <authorList>
            <person name="Probst A.J."/>
            <person name="Ladd B."/>
            <person name="Jarett J.K."/>
            <person name="Geller-Mcgrath D.E."/>
            <person name="Sieber C.M.K."/>
            <person name="Emerson J.B."/>
            <person name="Anantharaman K."/>
            <person name="Thomas B.C."/>
            <person name="Malmstrom R."/>
            <person name="Stieglmeier M."/>
            <person name="Klingl A."/>
            <person name="Woyke T."/>
            <person name="Ryan C.M."/>
            <person name="Banfield J.F."/>
        </authorList>
    </citation>
    <scope>NUCLEOTIDE SEQUENCE [LARGE SCALE GENOMIC DNA]</scope>
</reference>
<dbReference type="InterPro" id="IPR010921">
    <property type="entry name" value="Trp_repressor/repl_initiator"/>
</dbReference>
<dbReference type="PANTHER" id="PTHR40080">
    <property type="entry name" value="LMO1763 PROTEIN"/>
    <property type="match status" value="1"/>
</dbReference>
<dbReference type="Proteomes" id="UP000231382">
    <property type="component" value="Unassembled WGS sequence"/>
</dbReference>
<dbReference type="GO" id="GO:0043565">
    <property type="term" value="F:sequence-specific DNA binding"/>
    <property type="evidence" value="ECO:0007669"/>
    <property type="project" value="InterPro"/>
</dbReference>
<gene>
    <name evidence="1" type="ORF">COT78_01410</name>
</gene>
<dbReference type="NCBIfam" id="TIGR02531">
    <property type="entry name" value="yecD_yerC"/>
    <property type="match status" value="1"/>
</dbReference>
<dbReference type="InterPro" id="IPR000831">
    <property type="entry name" value="Trp_repress"/>
</dbReference>
<sequence>MKRKLEPQLDMPAPKSLYDVLAKIDKPKDMALFLRDVLTLEEIEEASRRFLIASKLKEGKGVRETAKEFGVSTTTVSRINYWLHHGTGGYDLALKKLNNK</sequence>
<evidence type="ECO:0000313" key="2">
    <source>
        <dbReference type="Proteomes" id="UP000231382"/>
    </source>
</evidence>
<dbReference type="GO" id="GO:0003700">
    <property type="term" value="F:DNA-binding transcription factor activity"/>
    <property type="evidence" value="ECO:0007669"/>
    <property type="project" value="InterPro"/>
</dbReference>